<feature type="transmembrane region" description="Helical" evidence="2">
    <location>
        <begin position="148"/>
        <end position="174"/>
    </location>
</feature>
<evidence type="ECO:0000313" key="3">
    <source>
        <dbReference type="EMBL" id="KAE9524099.1"/>
    </source>
</evidence>
<evidence type="ECO:0000256" key="1">
    <source>
        <dbReference type="SAM" id="MobiDB-lite"/>
    </source>
</evidence>
<accession>A0A6G0T0K0</accession>
<name>A0A6G0T0K0_APHGL</name>
<keyword evidence="2" id="KW-0812">Transmembrane</keyword>
<dbReference type="AlphaFoldDB" id="A0A6G0T0K0"/>
<gene>
    <name evidence="3" type="ORF">AGLY_015464</name>
</gene>
<keyword evidence="2" id="KW-1133">Transmembrane helix</keyword>
<sequence length="210" mass="22599">MMVQRSAVVSVQDGEMKYYSNKRSHKDVELEGPDKSVEYEGPGVSVECERPSSSVEYEVPGSSVEYEVPGSSVEYEVPGSSVEYEVPGSSVEYEVPGSSVEYEVPGSSVEYEVPGSSVEYEGPGMSVKCEGPGRTGKDVEQDMPAISIAFLVVLLLSLKASSLFIFSSTINFLLNSDFSSTCNCSIFKALSESKISSNILPSSELMNIST</sequence>
<keyword evidence="2" id="KW-0472">Membrane</keyword>
<evidence type="ECO:0000256" key="2">
    <source>
        <dbReference type="SAM" id="Phobius"/>
    </source>
</evidence>
<reference evidence="3 4" key="1">
    <citation type="submission" date="2019-08" db="EMBL/GenBank/DDBJ databases">
        <title>The genome of the soybean aphid Biotype 1, its phylome, world population structure and adaptation to the North American continent.</title>
        <authorList>
            <person name="Giordano R."/>
            <person name="Donthu R.K."/>
            <person name="Hernandez A.G."/>
            <person name="Wright C.L."/>
            <person name="Zimin A.V."/>
        </authorList>
    </citation>
    <scope>NUCLEOTIDE SEQUENCE [LARGE SCALE GENOMIC DNA]</scope>
    <source>
        <tissue evidence="3">Whole aphids</tissue>
    </source>
</reference>
<feature type="compositionally biased region" description="Basic and acidic residues" evidence="1">
    <location>
        <begin position="26"/>
        <end position="38"/>
    </location>
</feature>
<evidence type="ECO:0000313" key="4">
    <source>
        <dbReference type="Proteomes" id="UP000475862"/>
    </source>
</evidence>
<dbReference type="EMBL" id="VYZN01000072">
    <property type="protein sequence ID" value="KAE9524099.1"/>
    <property type="molecule type" value="Genomic_DNA"/>
</dbReference>
<organism evidence="3 4">
    <name type="scientific">Aphis glycines</name>
    <name type="common">Soybean aphid</name>
    <dbReference type="NCBI Taxonomy" id="307491"/>
    <lineage>
        <taxon>Eukaryota</taxon>
        <taxon>Metazoa</taxon>
        <taxon>Ecdysozoa</taxon>
        <taxon>Arthropoda</taxon>
        <taxon>Hexapoda</taxon>
        <taxon>Insecta</taxon>
        <taxon>Pterygota</taxon>
        <taxon>Neoptera</taxon>
        <taxon>Paraneoptera</taxon>
        <taxon>Hemiptera</taxon>
        <taxon>Sternorrhyncha</taxon>
        <taxon>Aphidomorpha</taxon>
        <taxon>Aphidoidea</taxon>
        <taxon>Aphididae</taxon>
        <taxon>Aphidini</taxon>
        <taxon>Aphis</taxon>
        <taxon>Aphis</taxon>
    </lineage>
</organism>
<feature type="region of interest" description="Disordered" evidence="1">
    <location>
        <begin position="20"/>
        <end position="48"/>
    </location>
</feature>
<dbReference type="Proteomes" id="UP000475862">
    <property type="component" value="Unassembled WGS sequence"/>
</dbReference>
<comment type="caution">
    <text evidence="3">The sequence shown here is derived from an EMBL/GenBank/DDBJ whole genome shotgun (WGS) entry which is preliminary data.</text>
</comment>
<proteinExistence type="predicted"/>
<protein>
    <submittedName>
        <fullName evidence="3">Uncharacterized protein</fullName>
    </submittedName>
</protein>
<dbReference type="OrthoDB" id="26278at2759"/>
<keyword evidence="4" id="KW-1185">Reference proteome</keyword>